<accession>A0AC54ZDQ7</accession>
<proteinExistence type="predicted"/>
<gene>
    <name evidence="2" type="primary">MUC16</name>
</gene>
<dbReference type="RefSeq" id="XP_042638609.1">
    <property type="nucleotide sequence ID" value="XM_042782675.1"/>
</dbReference>
<sequence>MATSKTTTDTETTFPFTEASLTTLWATSSSHEPRSSAPAHSESHKAISPIVITSTVETTNNLLDTSLESGTSSFSSWKNSTYERLTTSEPTTDKEAIHHPSTNTAGTIVWTTSSREKPQSTVLVHSESPGLWEGTQLPFSRPSGTTTPMIITPTTGDTTVSTSTVAFSESKRVQTETNSNLTPGYRETNPSQVTSSNTKTNTVLSHVSTGAETSRTEFTSSSRTAKPSPAHFTSTPNTSTQSSTSPSTSVLGTESTGKTLTNQTDAPWATSQDTLTLDSSTTDSWAGTQSFPHSEMTTLISEDSKVVSRTSLSSVNETSSLFSLVPTLGTSLSSISSTLQEHSPSSSLPVTSVPTSGLVITDMLGTSLETDTSSPPNLGRTSGEALATSEDTTDTEVIHSSTNTVVTTVETTSSGHESQSSVLAHSEPFWVTYPSGTTSTMKDITFSTSIPPFFDPTRIETEPTYLLTSELKDTSTSQGTSLSTEKSSIFSHMSMDTATTELLRTEFPSSESTVIQGPTELTLSLDITPGTSSRPSIFSTISESAPMTFTTQTDPPGDTSLNSFTLHTSTTGSWEGTQLPYSRPSETINPTGTSTTMGDTTISTSTPAFSETNRLETEMIPNQTPGLKNMSTSQMTTTVTETSTVLSHASTSAATTDVSWAEFASSSRTSITSPIHLKSPSTSTQSSTSPSTSLLRTDSAGMPFTTKTGFSRATSQSTFTLDTSTAASWTVSPSVVTQDFPHSRMTTLMSTSSEDVSRTSPPSVEESSSSPSLSSLPATTSPSSVLSTLQEYSHSSPLPVTTDMLVTSFKSGTSSLPNLSSTSGEIPATSETNTVREEIRPSSNTVLTDMGTTSSRLESNSVLAQSEPLRVTSPGVITSTMGDITSFTSKPTSSETRIMETEQSSSLTTGMKETSILQETSSATETYTVLSQMSTGAATTELSKTEIPFSDRTLIPGSTQSMWSPEIFSGTSSRPSISPLMTGSAHKTLTIQTIPPEPTTSLDPLTLDTQSTISFEGTQFVSSRLSEASSPLVISTDSTLTPVFYEITRIESESTSSLTPGFTEYITSQMTDLATDISLLASQVSIGAATTEVSKIEVTSSDRISNPGPNQSKGPTDITTKSHTTPSTSPLMTNSIEMTFTTHTGAPGPTSQGSLTSNTSTTALLSETPLVLTQRLNPSSPLPVTSIFTSGSVKTTANLETNLEAGTNSSPNMSNTSREVLASSEATIDTEAIHHSTNTIVTTVGTTILTSSPVKTTDMLSTSLAPSTRLPPNISSTTGDILTPSEDTNGMEIIHPSTNTVVTTVGTISSGHIQHSTVMTPTAPSRVTSSVGSTSVIGETNVSTSLATYSEITEIKAQSTSPLTHGLRENRTSLDSSLVTDKSTVVFSVSTGGSPSSPLPETSVLTSGPVKTTANLGSNLELGSSSPPNMRSTSGDILATSEATTGTKEIHPFTNTAGATVGTTSSEHVLLSFVPAHSEPHRVTSPMVATSGMVEFTVSTPTTASSETTKTETKSSSLTTGMKEISTFQGANSTTEAYTVLPHVSMGAATTELSKTEIPSSDRTFIPGSTQSTGSPEISPETSSTPSTSFIKTESAAHMIFTTQSVSAKSTSLDALNLDTLPTVSLEGTRFASSSPPGATSPLVTTSIMGDTTVSALMTVFSETRKIESELTSSLTTGLRKSSTTQPPYSATGTNSVLSHLSISSATAEISRREVTSSNRISHQGLHQSEEDTPSSPLPETSALTSGPVKTTANLESSLGPGSSSPPNMNSTSDDRLNTSEATTDTEATNPSTNTAVATVGTTTILSTSLKPGTSSLSSLSNTSVEIKSTSETTMDTQAIRFSTNTTTTAMTISSRNESGSSVPVHSEPTRTTYSMVAPFTVGDTTISMSMPASLETTSFETAPLSHLTPGLRDTSMSLDRGSVIPTHTPAPPVTTHLLKDHTSSVTISVLDQSPSSQLPGIPVETITNLHASPSITSSAGVTSLLESNLTVPVPESTNHQSTDMLPSADTIPADTLIPSLPEVMTSFGTTGVPGTSVAALSTNPLFRTQSSPGVDTLSTIAENLPSLASTQFPSSTFTTTDSSTSPTFHGMTSSPATTNTVDTSLGAESSSAEGPLMMASTLETWTQTFRTSLSPVVDARITESVDLGTVTRGSLTRTDSIVKPITKIPDEAAHGGIIGPMSGSLTSTSPVSPRELSTRGTERAETTTTALKATGGMVSLTSTTSTPTLGTLTALRTSGNTPSSSTTGLITSPAVSPDAETTALLATTPDAEISPAVPRTTPSVFKGEPETTTSLVPSSAGKTSPTPDSLTDSPHDMQRLVTSLVTSSWAETRMSISTLTDSPDESVTTASSVTYPSETSPNIPRTTPNVSSIEADSTPSMAISPGEEASSAVPTRTVSPGALDMVTSLFTRSGAETSTVAPTMTDFLHEPETTAHPKPEVSSAAPILTISSDLPEMVTSLVTSSGEESSPSLITLTDPSHVPKTTTSWVTHPSETSSTVPRTTPSVSYSESDTTPSMATNPQAQASSAVPILTVSPGVLDMVSSLVTGSGAETSTIIPGMTDFPGQSVTTVSLTIHPETQTTSAVSTPTVSSSEQWVVTSLVTNSGTETSTAIPTLTDSPDEPDTTASWVTSPQAEASTAIPTLPVSPGVLDMVTSLVTSSEAETSTTIPGMTDASGQLVTTASLVTHPRTETSSSFPTLTVSPDLSGIMTSLGTSSGLQTSTTIPTLTVSSGEPETTSSLASHPGTESSSAIPNRIVSTGVTEMVTSLFSSSGADTSTTIPAPTVSLAEPETTSSLDSHPGTESRSAIPTLIVSTGVTEKMTSLLVSTSGIETSTTVPVLTVPPDEPETTALPVTHPASESSSAIPTLNASSGVPGVVTSLVTSSGVETSTTISSLIVSSGEPEATSSLTSHPGTESSSVIPTLIVSTGIMGMGTSLVTSSGAETSIAMQTQNLTNSPGQPETTASLVTHPETEISSSVPTLTISPGLSGMMTSLDTSSRLESSTTIPTLTVSPHEPQATSLPITHPGTQSSSAIPTLTVSTGVMGMMTSLTTGSGAEISTTVPTLTVSPGELKITVLPVTHPGAESSSAIPTQTVSPGVPGLGTLLVTSSGAQSSTTIPTLTDSETSPLPVNHPKAETSSSVPTPTSSPGLSEMVTSLVTSSQAEASTTIPTLTVSPSEPETTTSLASHPRTESKMVTSLVSSPAVETTTSFPELTVSPGAKFSSAVPALTVSPGVSGVVTSLVTSSGAQTSTGIPTMTDSLHETETSSLPVTHLRAEASSSIPILAVSPSGPGMVTSLVTSSEAESSTTNPMPTASPSEPETSAFLVTHPSAESNPAIPASTVLPYVSETTGSLVVTPGVEMSTALPVQTISLGVAETTSSLFTIPRTETSRYNLTPTVSPKFPTETASLATLPGTETSTTIATSTLSPGLSETTGLLVTSPAEEASTGVLALTVSPGVPGRATAPAVAGEPNTVVSWSTETSAPMTSVGLPEFSRTVTGATVTLMPSETPTPPKTGHGEGASPTTTLKTASVEITDSATTGPGAAVAETITTFSTLSRSPSASWTTPEMSTWASSGLFLSSPTAAAVPFLIPFTVNFTVTNLRYVEDMGHPESETFNTTERVLLHLLRPLLKDSSISSLFIGCQLTALRPKEDGAATGVDVVCTHRADPTSSGLDRERLYWELSHKTRSITQLGSYTLDRDSLYINGYTHRGSAPTPSAAVTSTLFSGTSMAPVSYSSSTAVPFLVPFTLNFTITNLRYTEDMQLPGSGKFNFTEKILQRLLQPLFKNSSLGFLYAGCSLDSLRSEKDGAATRVDAICTHHPDPKGTGLDREWLYWELSKMTHSVNQLGPYTLARDSLYVNGFTHRESAPITNTPGTSTVDLGTSQSPSSLPSTTATSSTLGLFTLNFTITNLRYTEDMGHPRSVKFNTTEKVLQRMLGPLFKNSSVSTRYSSCRVTSFRPKKDGTATRVDAICTYHSGPTSTELDRERLYWELSHGTHGVTRLGFYTLDRDSLFVNGYTHQVLTSTLSAVVVSTISPSTSAALVPIPTATGPALVPFTLNFTITNLHYKEGMQQPGSLKYNTTEIVLQRLLGPLFKNTSIGSLYSGCRLTSLRPKKDGTATRVDVICTHHPDPEGRRLDREQLYWELSKLTHGATRLDPYTLDKGSLYVNGYTHQTLATTPSIPGPALMPFTLNFTITNLRYMKDMRPGSAKFNSTESVLQRLLKPLFTNSSIGFLYTGCRLTTLRPEKDGGATGVDAVCTYHPDPTGLGLNREQLYWDLSHQTHDITQLGPYTLDKDSLYVNVAVTVTFSSGTSAAPSSSSTAPGPVLVPFTLNFTITNLQYMEDMSLPGSLKFNTTERVLQRLLKPLFENTTVGPLYSGCRLTSLRPEKHEAATSIDAICTYRPNHTGLGMDREHLYQELSQLTHGITQLGPYTLDHNSLYINGYTHQTSETTPSAVALVPFTLNFTITNLHYTEDMGPPGSVNFNTSEKVLQYLLGPLFKNTSIGPLFSGCKLTSLRPEKNGAATRADTICTYHADPKFPGLDREQLYWELNQLTHRVTQMGPYTLDRDSLYVNAPKPALVPFTLNFTITNLHYMDDMGHLGSVKFNFTEKILQHLLGPLLNKTSVGPLYSGCTLTSLRPKKDGKATRVNIICTHRPDPDGHRLDREWLYWELSQLTRGVTQLGPYTLDRNSLYVNGYTHWTSATTSNTAEPALVPFTLNFTITNLRYTDAMGHPGSVKFNLTERVLQRLLGPLFKKTSVGPLYSGCRLAWLRPEKGRASTGVDAVCTYYSDPEGPQLDREQLYWELNELTHGINRLDYYSLDRHSLYVNGYTYGASASTTTSGEVSKELFTLNFTINNLRYSADMGHPGTHKFNITDTLMRHLLSPLFQTSSLGARYTGCKVTALRSEKNGAWTGVDALCTYQQPPSGPGLHARKVFHELSWQTHGITQLGPYTLDKDSLYLNGYNERGPAEPPTTPELATTILPPSSAPVQPEATTATDHTLKTLTLNFTISNLRYSPDMGNPSSATFNSTERVLQHLLTPLLQNSSLGPFYSACRLISLRPEKNRTATRVDTICSYHPGPVGHSLDRERLYWELSQLTQGITQLGIYTLDRGSLSVNEVKPSVHLPTEKPTSSPSPQHYQLNFTITNLLYSEDIAQPHSTKYQRNKRSIEDALNQLFQNSSIKSYFSDCQVIAFRSVPHSNHTGVDSQCGFFPLTRRLDKIIIYEEFLRLTQNGTQLQNFTLDKNSVLVDGYSPNRHEVLTKNADLPFWAIILICLAGLLGLITCLICCFLVTICVRKKEGDYEVQRRRLGYYLPHLDLRKLQ</sequence>
<reference evidence="2" key="1">
    <citation type="submission" date="2025-08" db="UniProtKB">
        <authorList>
            <consortium name="RefSeq"/>
        </authorList>
    </citation>
    <scope>IDENTIFICATION</scope>
</reference>
<evidence type="ECO:0000313" key="2">
    <source>
        <dbReference type="RefSeq" id="XP_042638609.1"/>
    </source>
</evidence>
<evidence type="ECO:0000313" key="1">
    <source>
        <dbReference type="Proteomes" id="UP000694850"/>
    </source>
</evidence>
<keyword evidence="1" id="KW-1185">Reference proteome</keyword>
<dbReference type="Proteomes" id="UP000694850">
    <property type="component" value="Unplaced"/>
</dbReference>
<name>A0AC54ZDQ7_ORYAF</name>
<organism evidence="1 2">
    <name type="scientific">Orycteropus afer afer</name>
    <dbReference type="NCBI Taxonomy" id="1230840"/>
    <lineage>
        <taxon>Eukaryota</taxon>
        <taxon>Metazoa</taxon>
        <taxon>Chordata</taxon>
        <taxon>Craniata</taxon>
        <taxon>Vertebrata</taxon>
        <taxon>Euteleostomi</taxon>
        <taxon>Mammalia</taxon>
        <taxon>Eutheria</taxon>
        <taxon>Afrotheria</taxon>
        <taxon>Tubulidentata</taxon>
        <taxon>Orycteropodidae</taxon>
        <taxon>Orycteropus</taxon>
    </lineage>
</organism>
<protein>
    <submittedName>
        <fullName evidence="2">Mucin-16</fullName>
    </submittedName>
</protein>